<evidence type="ECO:0000256" key="5">
    <source>
        <dbReference type="ARBA" id="ARBA00023125"/>
    </source>
</evidence>
<feature type="compositionally biased region" description="Low complexity" evidence="8">
    <location>
        <begin position="100"/>
        <end position="125"/>
    </location>
</feature>
<evidence type="ECO:0000256" key="7">
    <source>
        <dbReference type="ARBA" id="ARBA00023242"/>
    </source>
</evidence>
<feature type="compositionally biased region" description="Polar residues" evidence="8">
    <location>
        <begin position="743"/>
        <end position="752"/>
    </location>
</feature>
<dbReference type="EMBL" id="HG793131">
    <property type="protein sequence ID" value="CDK30000.1"/>
    <property type="molecule type" value="Genomic_DNA"/>
</dbReference>
<dbReference type="GO" id="GO:0045944">
    <property type="term" value="P:positive regulation of transcription by RNA polymerase II"/>
    <property type="evidence" value="ECO:0007669"/>
    <property type="project" value="TreeGrafter"/>
</dbReference>
<dbReference type="Pfam" id="PF00172">
    <property type="entry name" value="Zn_clus"/>
    <property type="match status" value="1"/>
</dbReference>
<feature type="compositionally biased region" description="Low complexity" evidence="8">
    <location>
        <begin position="880"/>
        <end position="895"/>
    </location>
</feature>
<evidence type="ECO:0000256" key="1">
    <source>
        <dbReference type="ARBA" id="ARBA00004123"/>
    </source>
</evidence>
<feature type="domain" description="Zn(2)-C6 fungal-type" evidence="9">
    <location>
        <begin position="29"/>
        <end position="57"/>
    </location>
</feature>
<dbReference type="HOGENOM" id="CLU_004517_1_0_1"/>
<dbReference type="PROSITE" id="PS00463">
    <property type="entry name" value="ZN2_CY6_FUNGAL_1"/>
    <property type="match status" value="1"/>
</dbReference>
<keyword evidence="7" id="KW-0539">Nucleus</keyword>
<dbReference type="InterPro" id="IPR007219">
    <property type="entry name" value="XnlR_reg_dom"/>
</dbReference>
<dbReference type="OrthoDB" id="2399539at2759"/>
<proteinExistence type="predicted"/>
<dbReference type="SMART" id="SM00906">
    <property type="entry name" value="Fungal_trans"/>
    <property type="match status" value="1"/>
</dbReference>
<dbReference type="AlphaFoldDB" id="W6MY46"/>
<dbReference type="Pfam" id="PF04082">
    <property type="entry name" value="Fungal_trans"/>
    <property type="match status" value="1"/>
</dbReference>
<keyword evidence="5" id="KW-0238">DNA-binding</keyword>
<keyword evidence="4" id="KW-0805">Transcription regulation</keyword>
<name>W6MY46_9ASCO</name>
<sequence length="940" mass="105075">MAGIKRSADDSVSFEDETPVVGVSRSISACKLCRKRKAKCDKAFPKCGRCLRKGEECIGLDAATGREVPRSYLTHLEQTVAILQEKLRNAGIDPNGNQLAPTPASNSPAASAPSSTPSAPMSAMDPLYKGASMMERVESSTARSGSKAPQSFLGASSGISFAKLMLAAVNFKLPDEKTPQPTSSASAGPKVVPLVDPSMLRHSTSAEPAVLASKDQAVELMTIHFSQSNPQLPVLHREEFIARYFQPIYGSFPEGVSLASDSTQINWSSLKQNIPESETWYFQFSQKLEAKRLASPQTSLEILASQIKVPRKFHIPLYFMNLVFAISSAVYNMQFPFMVAEGYKAAALRFMDPVYTSSDRLESLQAILLLTLYSLMRPAVPGVWYVLGSALRICVDLGLHTETSIVNKTQYDAYTMDMRRRLFWCCYSLDRQVCVYLGRPFGIPEESVHVPFPSTLDDAVIVRDINTHDYSVQMNSTPTYKIISLAIFQIRQIQAQVQSILYDRAELPRRFTNLDDWKMDINLRLDAWRENLKLKSKKFNCNFNFFFFELNYHHTKLILNGLSPGTLTLTTQNFFVVENASKEVISSYFQLYSMKAINYTWACVHNLFMAGTSYLYAIYHSPEVRERSNLQEIQRVTFECSLVLDSLIATCDAAAHCKDTFDILTAAVIRLRYTQNSTPRKIRKIPAASAIANSQPGQHVPEHLKDLLNNLPQDETPRAVSTIEEESFEDVKAEESTPVPPKSYQNGANQHSRNSELEWPTDEQDLDRFFEELDHLESPESSRSYCSPRGSNYDQRLSSSASEQRHGAVRQLNVQPGHSDPLPFYGQSGPPPQDPNVNMQSHFSGATTNNSQNGLYIQHQYGSPYETPPGTGLGPAPIVSAASSSQGQYSPYQQQITSPVPRGAANREGHKVFKMIYQVPTESIWDQFFATPYNNEAFEE</sequence>
<comment type="subcellular location">
    <subcellularLocation>
        <location evidence="1">Nucleus</location>
    </subcellularLocation>
</comment>
<evidence type="ECO:0000256" key="6">
    <source>
        <dbReference type="ARBA" id="ARBA00023163"/>
    </source>
</evidence>
<evidence type="ECO:0000256" key="4">
    <source>
        <dbReference type="ARBA" id="ARBA00023015"/>
    </source>
</evidence>
<evidence type="ECO:0000259" key="9">
    <source>
        <dbReference type="PROSITE" id="PS50048"/>
    </source>
</evidence>
<dbReference type="GO" id="GO:0008270">
    <property type="term" value="F:zinc ion binding"/>
    <property type="evidence" value="ECO:0007669"/>
    <property type="project" value="InterPro"/>
</dbReference>
<dbReference type="GO" id="GO:0043565">
    <property type="term" value="F:sequence-specific DNA binding"/>
    <property type="evidence" value="ECO:0007669"/>
    <property type="project" value="TreeGrafter"/>
</dbReference>
<dbReference type="GO" id="GO:0006351">
    <property type="term" value="P:DNA-templated transcription"/>
    <property type="evidence" value="ECO:0007669"/>
    <property type="project" value="InterPro"/>
</dbReference>
<feature type="region of interest" description="Disordered" evidence="8">
    <location>
        <begin position="776"/>
        <end position="904"/>
    </location>
</feature>
<keyword evidence="3" id="KW-0862">Zinc</keyword>
<feature type="region of interest" description="Disordered" evidence="8">
    <location>
        <begin position="92"/>
        <end position="125"/>
    </location>
</feature>
<dbReference type="InterPro" id="IPR001138">
    <property type="entry name" value="Zn2Cys6_DnaBD"/>
</dbReference>
<dbReference type="PROSITE" id="PS50048">
    <property type="entry name" value="ZN2_CY6_FUNGAL_2"/>
    <property type="match status" value="1"/>
</dbReference>
<dbReference type="GO" id="GO:0000981">
    <property type="term" value="F:DNA-binding transcription factor activity, RNA polymerase II-specific"/>
    <property type="evidence" value="ECO:0007669"/>
    <property type="project" value="InterPro"/>
</dbReference>
<dbReference type="PANTHER" id="PTHR47782">
    <property type="entry name" value="ZN(II)2CYS6 TRANSCRIPTION FACTOR (EUROFUNG)-RELATED"/>
    <property type="match status" value="1"/>
</dbReference>
<dbReference type="InterPro" id="IPR036864">
    <property type="entry name" value="Zn2-C6_fun-type_DNA-bd_sf"/>
</dbReference>
<feature type="compositionally biased region" description="Polar residues" evidence="8">
    <location>
        <begin position="835"/>
        <end position="855"/>
    </location>
</feature>
<accession>W6MY46</accession>
<reference evidence="10" key="2">
    <citation type="submission" date="2014-02" db="EMBL/GenBank/DDBJ databases">
        <title>Complete DNA sequence of /Kuraishia capsulata/ illustrates novel genomic features among budding yeasts (/Saccharomycotina/).</title>
        <authorList>
            <person name="Morales L."/>
            <person name="Noel B."/>
            <person name="Porcel B."/>
            <person name="Marcet-Houben M."/>
            <person name="Hullo M-F."/>
            <person name="Sacerdot C."/>
            <person name="Tekaia F."/>
            <person name="Leh-Louis V."/>
            <person name="Despons L."/>
            <person name="Khanna V."/>
            <person name="Aury J-M."/>
            <person name="Barbe V."/>
            <person name="Couloux A."/>
            <person name="Labadie K."/>
            <person name="Pelletier E."/>
            <person name="Souciet J-L."/>
            <person name="Boekhout T."/>
            <person name="Gabaldon T."/>
            <person name="Wincker P."/>
            <person name="Dujon B."/>
        </authorList>
    </citation>
    <scope>NUCLEOTIDE SEQUENCE</scope>
    <source>
        <strain evidence="10">CBS 1993</strain>
    </source>
</reference>
<dbReference type="SUPFAM" id="SSF57701">
    <property type="entry name" value="Zn2/Cys6 DNA-binding domain"/>
    <property type="match status" value="1"/>
</dbReference>
<evidence type="ECO:0000313" key="11">
    <source>
        <dbReference type="Proteomes" id="UP000019384"/>
    </source>
</evidence>
<dbReference type="InterPro" id="IPR052202">
    <property type="entry name" value="Yeast_MetPath_Reg"/>
</dbReference>
<dbReference type="CDD" id="cd12148">
    <property type="entry name" value="fungal_TF_MHR"/>
    <property type="match status" value="1"/>
</dbReference>
<keyword evidence="6" id="KW-0804">Transcription</keyword>
<organism evidence="10 11">
    <name type="scientific">Kuraishia capsulata CBS 1993</name>
    <dbReference type="NCBI Taxonomy" id="1382522"/>
    <lineage>
        <taxon>Eukaryota</taxon>
        <taxon>Fungi</taxon>
        <taxon>Dikarya</taxon>
        <taxon>Ascomycota</taxon>
        <taxon>Saccharomycotina</taxon>
        <taxon>Pichiomycetes</taxon>
        <taxon>Pichiales</taxon>
        <taxon>Pichiaceae</taxon>
        <taxon>Kuraishia</taxon>
    </lineage>
</organism>
<dbReference type="STRING" id="1382522.W6MY46"/>
<keyword evidence="11" id="KW-1185">Reference proteome</keyword>
<protein>
    <recommendedName>
        <fullName evidence="9">Zn(2)-C6 fungal-type domain-containing protein</fullName>
    </recommendedName>
</protein>
<evidence type="ECO:0000256" key="2">
    <source>
        <dbReference type="ARBA" id="ARBA00022723"/>
    </source>
</evidence>
<dbReference type="CDD" id="cd00067">
    <property type="entry name" value="GAL4"/>
    <property type="match status" value="1"/>
</dbReference>
<dbReference type="GeneID" id="34523367"/>
<evidence type="ECO:0000313" key="10">
    <source>
        <dbReference type="EMBL" id="CDK30000.1"/>
    </source>
</evidence>
<dbReference type="SMART" id="SM00066">
    <property type="entry name" value="GAL4"/>
    <property type="match status" value="1"/>
</dbReference>
<dbReference type="Gene3D" id="4.10.240.10">
    <property type="entry name" value="Zn(2)-C6 fungal-type DNA-binding domain"/>
    <property type="match status" value="1"/>
</dbReference>
<gene>
    <name evidence="10" type="ORF">KUCA_T00005995001</name>
</gene>
<dbReference type="GO" id="GO:0005634">
    <property type="term" value="C:nucleus"/>
    <property type="evidence" value="ECO:0007669"/>
    <property type="project" value="UniProtKB-SubCell"/>
</dbReference>
<dbReference type="PANTHER" id="PTHR47782:SF1">
    <property type="entry name" value="PYRIMIDINE PATHWAY REGULATORY PROTEIN 1"/>
    <property type="match status" value="1"/>
</dbReference>
<dbReference type="Proteomes" id="UP000019384">
    <property type="component" value="Unassembled WGS sequence"/>
</dbReference>
<keyword evidence="2" id="KW-0479">Metal-binding</keyword>
<feature type="region of interest" description="Disordered" evidence="8">
    <location>
        <begin position="717"/>
        <end position="761"/>
    </location>
</feature>
<reference evidence="10" key="1">
    <citation type="submission" date="2013-12" db="EMBL/GenBank/DDBJ databases">
        <authorList>
            <person name="Genoscope - CEA"/>
        </authorList>
    </citation>
    <scope>NUCLEOTIDE SEQUENCE</scope>
    <source>
        <strain evidence="10">CBS 1993</strain>
    </source>
</reference>
<feature type="compositionally biased region" description="Polar residues" evidence="8">
    <location>
        <begin position="781"/>
        <end position="802"/>
    </location>
</feature>
<evidence type="ECO:0000256" key="3">
    <source>
        <dbReference type="ARBA" id="ARBA00022833"/>
    </source>
</evidence>
<evidence type="ECO:0000256" key="8">
    <source>
        <dbReference type="SAM" id="MobiDB-lite"/>
    </source>
</evidence>
<dbReference type="RefSeq" id="XP_022461979.1">
    <property type="nucleotide sequence ID" value="XM_022604729.1"/>
</dbReference>